<evidence type="ECO:0000313" key="7">
    <source>
        <dbReference type="Proteomes" id="UP000192343"/>
    </source>
</evidence>
<dbReference type="CDD" id="cd06170">
    <property type="entry name" value="LuxR_C_like"/>
    <property type="match status" value="1"/>
</dbReference>
<reference evidence="6 7" key="1">
    <citation type="submission" date="2017-03" db="EMBL/GenBank/DDBJ databases">
        <title>Draft Genome sequence of Marispirochaeta sp. strain JC444.</title>
        <authorList>
            <person name="Shivani Y."/>
            <person name="Subhash Y."/>
            <person name="Sasikala C."/>
            <person name="Ramana C."/>
        </authorList>
    </citation>
    <scope>NUCLEOTIDE SEQUENCE [LARGE SCALE GENOMIC DNA]</scope>
    <source>
        <strain evidence="6 7">JC444</strain>
    </source>
</reference>
<dbReference type="InterPro" id="IPR027417">
    <property type="entry name" value="P-loop_NTPase"/>
</dbReference>
<name>A0A1Y1RVQ5_9SPIO</name>
<evidence type="ECO:0000256" key="2">
    <source>
        <dbReference type="ARBA" id="ARBA00023125"/>
    </source>
</evidence>
<evidence type="ECO:0000256" key="3">
    <source>
        <dbReference type="ARBA" id="ARBA00023163"/>
    </source>
</evidence>
<organism evidence="6 7">
    <name type="scientific">Marispirochaeta aestuarii</name>
    <dbReference type="NCBI Taxonomy" id="1963862"/>
    <lineage>
        <taxon>Bacteria</taxon>
        <taxon>Pseudomonadati</taxon>
        <taxon>Spirochaetota</taxon>
        <taxon>Spirochaetia</taxon>
        <taxon>Spirochaetales</taxon>
        <taxon>Spirochaetaceae</taxon>
        <taxon>Marispirochaeta</taxon>
    </lineage>
</organism>
<protein>
    <recommendedName>
        <fullName evidence="5">HTH luxR-type domain-containing protein</fullName>
    </recommendedName>
</protein>
<keyword evidence="1" id="KW-0805">Transcription regulation</keyword>
<keyword evidence="2" id="KW-0238">DNA-binding</keyword>
<dbReference type="OrthoDB" id="9789465at2"/>
<dbReference type="Proteomes" id="UP000192343">
    <property type="component" value="Unassembled WGS sequence"/>
</dbReference>
<dbReference type="GO" id="GO:0003677">
    <property type="term" value="F:DNA binding"/>
    <property type="evidence" value="ECO:0007669"/>
    <property type="project" value="UniProtKB-KW"/>
</dbReference>
<gene>
    <name evidence="6" type="ORF">B4O97_15670</name>
</gene>
<dbReference type="AlphaFoldDB" id="A0A1Y1RVQ5"/>
<dbReference type="STRING" id="1963862.B4O97_15670"/>
<dbReference type="PRINTS" id="PR00038">
    <property type="entry name" value="HTHLUXR"/>
</dbReference>
<dbReference type="SUPFAM" id="SSF46894">
    <property type="entry name" value="C-terminal effector domain of the bipartite response regulators"/>
    <property type="match status" value="1"/>
</dbReference>
<dbReference type="EMBL" id="MWQY01000020">
    <property type="protein sequence ID" value="ORC32732.1"/>
    <property type="molecule type" value="Genomic_DNA"/>
</dbReference>
<dbReference type="GO" id="GO:0006355">
    <property type="term" value="P:regulation of DNA-templated transcription"/>
    <property type="evidence" value="ECO:0007669"/>
    <property type="project" value="InterPro"/>
</dbReference>
<evidence type="ECO:0000256" key="4">
    <source>
        <dbReference type="SAM" id="MobiDB-lite"/>
    </source>
</evidence>
<dbReference type="PANTHER" id="PTHR44688">
    <property type="entry name" value="DNA-BINDING TRANSCRIPTIONAL ACTIVATOR DEVR_DOSR"/>
    <property type="match status" value="1"/>
</dbReference>
<dbReference type="PROSITE" id="PS00622">
    <property type="entry name" value="HTH_LUXR_1"/>
    <property type="match status" value="1"/>
</dbReference>
<sequence length="422" mass="47332">MSTGQIPHAFPSPRHRPPEAGSLYEAPERLLSTISSRTGQIPAVLNIVAPIGYGKTNLAAAVCRSLFSRSIWLSLTEGCADELTFNSDLLLSIREAGLPVTGHQDLSDVFQQQSPVCLVLDNLHLLPRGTSGFVLEFFASLPENSLMVLCADEDHSLPLSRLRIDDRVLEIRIEDLTATKDELAAFFVRLGSSPSEEDLELILQKTGGWWACIRLCAISWRQLDAAGRKAFLNQFRATDRFIREFLTENIDTHLAPEHLDFLRTISVCTHIRTELASRLCGIPEDRIRTLVQELASRFILLPIGHGWYRLPVILKQHYCAELDRSSRENLHRRASGWFQLQHMPKLASHHLQKAGIQSPLAPRETEILLQAAQGLSNAEIGERLFISQGTVKWHMNRILEKLDCSNRTAAVETARRNGFISG</sequence>
<proteinExistence type="predicted"/>
<dbReference type="PANTHER" id="PTHR44688:SF25">
    <property type="entry name" value="HTH LUXR-TYPE DOMAIN-CONTAINING PROTEIN"/>
    <property type="match status" value="1"/>
</dbReference>
<dbReference type="InterPro" id="IPR036388">
    <property type="entry name" value="WH-like_DNA-bd_sf"/>
</dbReference>
<keyword evidence="7" id="KW-1185">Reference proteome</keyword>
<dbReference type="InterPro" id="IPR000792">
    <property type="entry name" value="Tscrpt_reg_LuxR_C"/>
</dbReference>
<evidence type="ECO:0000259" key="5">
    <source>
        <dbReference type="PROSITE" id="PS50043"/>
    </source>
</evidence>
<comment type="caution">
    <text evidence="6">The sequence shown here is derived from an EMBL/GenBank/DDBJ whole genome shotgun (WGS) entry which is preliminary data.</text>
</comment>
<keyword evidence="3" id="KW-0804">Transcription</keyword>
<evidence type="ECO:0000313" key="6">
    <source>
        <dbReference type="EMBL" id="ORC32732.1"/>
    </source>
</evidence>
<dbReference type="Gene3D" id="3.40.50.300">
    <property type="entry name" value="P-loop containing nucleotide triphosphate hydrolases"/>
    <property type="match status" value="1"/>
</dbReference>
<dbReference type="Pfam" id="PF00196">
    <property type="entry name" value="GerE"/>
    <property type="match status" value="1"/>
</dbReference>
<dbReference type="InterPro" id="IPR016032">
    <property type="entry name" value="Sig_transdc_resp-reg_C-effctor"/>
</dbReference>
<feature type="region of interest" description="Disordered" evidence="4">
    <location>
        <begin position="1"/>
        <end position="21"/>
    </location>
</feature>
<dbReference type="RefSeq" id="WP_083052262.1">
    <property type="nucleotide sequence ID" value="NZ_MWQY01000020.1"/>
</dbReference>
<dbReference type="Gene3D" id="1.10.10.10">
    <property type="entry name" value="Winged helix-like DNA-binding domain superfamily/Winged helix DNA-binding domain"/>
    <property type="match status" value="1"/>
</dbReference>
<dbReference type="SUPFAM" id="SSF52540">
    <property type="entry name" value="P-loop containing nucleoside triphosphate hydrolases"/>
    <property type="match status" value="1"/>
</dbReference>
<evidence type="ECO:0000256" key="1">
    <source>
        <dbReference type="ARBA" id="ARBA00023015"/>
    </source>
</evidence>
<feature type="domain" description="HTH luxR-type" evidence="5">
    <location>
        <begin position="353"/>
        <end position="418"/>
    </location>
</feature>
<dbReference type="SMART" id="SM00421">
    <property type="entry name" value="HTH_LUXR"/>
    <property type="match status" value="1"/>
</dbReference>
<accession>A0A1Y1RVQ5</accession>
<dbReference type="PROSITE" id="PS50043">
    <property type="entry name" value="HTH_LUXR_2"/>
    <property type="match status" value="1"/>
</dbReference>